<dbReference type="EMBL" id="CM045867">
    <property type="protein sequence ID" value="KAI7959366.1"/>
    <property type="molecule type" value="Genomic_DNA"/>
</dbReference>
<sequence length="1165" mass="129321">MISQCTAPEPNPRPQQQVDPRSGRSFTSASGFTSHYPIITPPNFSSSFNPPTRDSSRANNSNIRPADSYQPSYNNSTPRPSAREAAPAPHDQSTSDRSAPDDDHMDHDDRPADPSFRNLEFDEPTSDPDRTREALLDTGATHHLTGDRLALTEFTVFNPPIPLRVATNGPPKFVTGKGTMHFPGPNSTPMVLSGVLYCEHANNTLISLAALRIAGFSVSYNCKDDSFNLFKGVHFWIKSRLHVASRKWVFPSPLRSLTTAVHKPTHTVITTLQATPTAPHTPFAYVIPVSDKPLVDAPSLTDNEKILLQLHRQLGHVSLRVIRRMIQNQVGLGLPSSLPPGDIHCSACLTAKSLNKNTLSSDRRHFDPMDIWNVDLIGPFEVPSIGGGKYCLTIRDIGSGYSEVKILERKSEAADHLINTVLRLERQTGKLLRILRSDNGGEFNSTALARFLESKGIVAERSIAYHHYQNGSIERYNRTLQEMGRTLLVDSGLPKAFWASAFLWACHTLNRIPNSASGDITPFEKIFARKPNLDRMRAFGTAAFVHIPVEKRRKLDDRAVKGFVIAYLPDSKGWYFWIPSVNAFLSSAIAVFQHHSPPKPVPASSPVPATFSIQLGNFQDEMTVQAQDSLVEAISEFIPEFFSTTVLNTYKQAMKDTFSSEWTKAINTELANLEDLEVWVVDFVPAGTSVMKARWVFARKTTSAGEFDKFKARYVAKGYTQIAGKHFAGTFAPTAMFISFRLILAIAAQKSWPVHSFDFVAAYLNSPIEEELWVEAPEGLKVLPGQACRLKKALYGTKQAARCWWQHLAATLAKLGYVTSQYDSSIYVLRKAGGNDLIWVHVDNGIVTGPSTACLIQLEKDLSCSIKIKWADDLKDIVGLCVTRDQNGFLLSQPKLISKVLQDHWDGVTLSKTPFPVGNLPPTNPSTVGIRSTEYLSIVGSLNYIAVGTRPDICFAVNFLARFSSNPSSEHWKFLTHLLNYLANTRTVPLSIKPKKDAPVLSCFVDANWGGEFSRSTYGVIIFYLGCPIAWYSKRLATVAASTAHAEYMALGHGTRQILWIRNLLEDMTGSLHTGIMYCDNQAAVKICSNDASNKRTRHTDRDFYVTNQAFFEKKIDVSWVPTKLQFADVLTKNLTPLVHAFQRDVVQGTVSSSGGGVLWYDLPR</sequence>
<comment type="caution">
    <text evidence="1">The sequence shown here is derived from an EMBL/GenBank/DDBJ whole genome shotgun (WGS) entry which is preliminary data.</text>
</comment>
<dbReference type="Proteomes" id="UP001060170">
    <property type="component" value="Chromosome 3"/>
</dbReference>
<reference evidence="1 2" key="3">
    <citation type="journal article" date="2022" name="Microbiol. Spectr.">
        <title>Folding features and dynamics of 3D genome architecture in plant fungal pathogens.</title>
        <authorList>
            <person name="Xia C."/>
        </authorList>
    </citation>
    <scope>NUCLEOTIDE SEQUENCE [LARGE SCALE GENOMIC DNA]</scope>
    <source>
        <strain evidence="1 2">93-210</strain>
    </source>
</reference>
<proteinExistence type="predicted"/>
<organism evidence="1 2">
    <name type="scientific">Puccinia striiformis f. sp. tritici</name>
    <dbReference type="NCBI Taxonomy" id="168172"/>
    <lineage>
        <taxon>Eukaryota</taxon>
        <taxon>Fungi</taxon>
        <taxon>Dikarya</taxon>
        <taxon>Basidiomycota</taxon>
        <taxon>Pucciniomycotina</taxon>
        <taxon>Pucciniomycetes</taxon>
        <taxon>Pucciniales</taxon>
        <taxon>Pucciniaceae</taxon>
        <taxon>Puccinia</taxon>
    </lineage>
</organism>
<reference evidence="2" key="2">
    <citation type="journal article" date="2018" name="Mol. Plant Microbe Interact.">
        <title>Genome sequence resources for the wheat stripe rust pathogen (Puccinia striiformis f. sp. tritici) and the barley stripe rust pathogen (Puccinia striiformis f. sp. hordei).</title>
        <authorList>
            <person name="Xia C."/>
            <person name="Wang M."/>
            <person name="Yin C."/>
            <person name="Cornejo O.E."/>
            <person name="Hulbert S.H."/>
            <person name="Chen X."/>
        </authorList>
    </citation>
    <scope>NUCLEOTIDE SEQUENCE [LARGE SCALE GENOMIC DNA]</scope>
    <source>
        <strain evidence="2">93-210</strain>
    </source>
</reference>
<reference evidence="2" key="1">
    <citation type="journal article" date="2018" name="BMC Genomics">
        <title>Genomic insights into host adaptation between the wheat stripe rust pathogen (Puccinia striiformis f. sp. tritici) and the barley stripe rust pathogen (Puccinia striiformis f. sp. hordei).</title>
        <authorList>
            <person name="Xia C."/>
            <person name="Wang M."/>
            <person name="Yin C."/>
            <person name="Cornejo O.E."/>
            <person name="Hulbert S.H."/>
            <person name="Chen X."/>
        </authorList>
    </citation>
    <scope>NUCLEOTIDE SEQUENCE [LARGE SCALE GENOMIC DNA]</scope>
    <source>
        <strain evidence="2">93-210</strain>
    </source>
</reference>
<accession>A0ACC0ERL9</accession>
<gene>
    <name evidence="1" type="ORF">MJO28_003157</name>
</gene>
<evidence type="ECO:0000313" key="2">
    <source>
        <dbReference type="Proteomes" id="UP001060170"/>
    </source>
</evidence>
<evidence type="ECO:0000313" key="1">
    <source>
        <dbReference type="EMBL" id="KAI7959366.1"/>
    </source>
</evidence>
<keyword evidence="2" id="KW-1185">Reference proteome</keyword>
<protein>
    <submittedName>
        <fullName evidence="1">Uncharacterized protein</fullName>
    </submittedName>
</protein>
<name>A0ACC0ERL9_9BASI</name>